<evidence type="ECO:0000256" key="2">
    <source>
        <dbReference type="ARBA" id="ARBA00023315"/>
    </source>
</evidence>
<dbReference type="CDD" id="cd04301">
    <property type="entry name" value="NAT_SF"/>
    <property type="match status" value="1"/>
</dbReference>
<gene>
    <name evidence="4" type="ORF">FRZ67_01435</name>
</gene>
<dbReference type="Gene3D" id="3.40.630.30">
    <property type="match status" value="1"/>
</dbReference>
<dbReference type="KEGG" id="pgin:FRZ67_01435"/>
<reference evidence="4 5" key="1">
    <citation type="journal article" date="2016" name="Int. J. Syst. Evol. Microbiol.">
        <title>Panacibacter ginsenosidivorans gen. nov., sp. nov., with ginsenoside converting activity isolated from soil of a ginseng field.</title>
        <authorList>
            <person name="Siddiqi M.Z."/>
            <person name="Muhammad Shafi S."/>
            <person name="Choi K.D."/>
            <person name="Im W.T."/>
        </authorList>
    </citation>
    <scope>NUCLEOTIDE SEQUENCE [LARGE SCALE GENOMIC DNA]</scope>
    <source>
        <strain evidence="4 5">Gsoil1550</strain>
    </source>
</reference>
<dbReference type="AlphaFoldDB" id="A0A5B8V5M3"/>
<dbReference type="Pfam" id="PF13673">
    <property type="entry name" value="Acetyltransf_10"/>
    <property type="match status" value="1"/>
</dbReference>
<dbReference type="Proteomes" id="UP000321533">
    <property type="component" value="Chromosome"/>
</dbReference>
<dbReference type="OrthoDB" id="9800604at2"/>
<sequence>MSFENLTIVKAFERDIPLIQQLTYAVWPQTYKTILTQEQIEYMLNMMYSTSALSKQINEGHQFIFVQEENKSVAFASYGYYKPSIYKLHKIYALPDQQGKGIGRFIVNYVLSQIKPLGARGLQLNVNRYNKAKGFYEKLGFKVIAEEDIDIGNGYLMNDYVMEMKL</sequence>
<dbReference type="InterPro" id="IPR000182">
    <property type="entry name" value="GNAT_dom"/>
</dbReference>
<dbReference type="GO" id="GO:0016747">
    <property type="term" value="F:acyltransferase activity, transferring groups other than amino-acyl groups"/>
    <property type="evidence" value="ECO:0007669"/>
    <property type="project" value="InterPro"/>
</dbReference>
<evidence type="ECO:0000256" key="1">
    <source>
        <dbReference type="ARBA" id="ARBA00022679"/>
    </source>
</evidence>
<proteinExistence type="predicted"/>
<dbReference type="RefSeq" id="WP_147187831.1">
    <property type="nucleotide sequence ID" value="NZ_CP042435.1"/>
</dbReference>
<accession>A0A5B8V5M3</accession>
<dbReference type="PANTHER" id="PTHR43800">
    <property type="entry name" value="PEPTIDYL-LYSINE N-ACETYLTRANSFERASE YJAB"/>
    <property type="match status" value="1"/>
</dbReference>
<keyword evidence="1 4" id="KW-0808">Transferase</keyword>
<keyword evidence="5" id="KW-1185">Reference proteome</keyword>
<organism evidence="4 5">
    <name type="scientific">Panacibacter ginsenosidivorans</name>
    <dbReference type="NCBI Taxonomy" id="1813871"/>
    <lineage>
        <taxon>Bacteria</taxon>
        <taxon>Pseudomonadati</taxon>
        <taxon>Bacteroidota</taxon>
        <taxon>Chitinophagia</taxon>
        <taxon>Chitinophagales</taxon>
        <taxon>Chitinophagaceae</taxon>
        <taxon>Panacibacter</taxon>
    </lineage>
</organism>
<name>A0A5B8V5M3_9BACT</name>
<dbReference type="InterPro" id="IPR016181">
    <property type="entry name" value="Acyl_CoA_acyltransferase"/>
</dbReference>
<dbReference type="SUPFAM" id="SSF55729">
    <property type="entry name" value="Acyl-CoA N-acyltransferases (Nat)"/>
    <property type="match status" value="1"/>
</dbReference>
<feature type="domain" description="N-acetyltransferase" evidence="3">
    <location>
        <begin position="6"/>
        <end position="166"/>
    </location>
</feature>
<keyword evidence="2" id="KW-0012">Acyltransferase</keyword>
<dbReference type="PROSITE" id="PS51186">
    <property type="entry name" value="GNAT"/>
    <property type="match status" value="1"/>
</dbReference>
<dbReference type="EMBL" id="CP042435">
    <property type="protein sequence ID" value="QEC66031.1"/>
    <property type="molecule type" value="Genomic_DNA"/>
</dbReference>
<protein>
    <submittedName>
        <fullName evidence="4">GNAT family N-acetyltransferase</fullName>
    </submittedName>
</protein>
<evidence type="ECO:0000259" key="3">
    <source>
        <dbReference type="PROSITE" id="PS51186"/>
    </source>
</evidence>
<evidence type="ECO:0000313" key="4">
    <source>
        <dbReference type="EMBL" id="QEC66031.1"/>
    </source>
</evidence>
<dbReference type="PANTHER" id="PTHR43800:SF1">
    <property type="entry name" value="PEPTIDYL-LYSINE N-ACETYLTRANSFERASE YJAB"/>
    <property type="match status" value="1"/>
</dbReference>
<evidence type="ECO:0000313" key="5">
    <source>
        <dbReference type="Proteomes" id="UP000321533"/>
    </source>
</evidence>